<dbReference type="Pfam" id="PF01553">
    <property type="entry name" value="Acyltransferase"/>
    <property type="match status" value="1"/>
</dbReference>
<dbReference type="AlphaFoldDB" id="A0A4U8W2F5"/>
<keyword evidence="3" id="KW-0012">Acyltransferase</keyword>
<dbReference type="GO" id="GO:0016020">
    <property type="term" value="C:membrane"/>
    <property type="evidence" value="ECO:0007669"/>
    <property type="project" value="TreeGrafter"/>
</dbReference>
<proteinExistence type="predicted"/>
<dbReference type="Proteomes" id="UP000290439">
    <property type="component" value="Chromosome"/>
</dbReference>
<evidence type="ECO:0000259" key="2">
    <source>
        <dbReference type="SMART" id="SM00563"/>
    </source>
</evidence>
<dbReference type="SUPFAM" id="SSF69593">
    <property type="entry name" value="Glycerol-3-phosphate (1)-acyltransferase"/>
    <property type="match status" value="1"/>
</dbReference>
<organism evidence="3 4">
    <name type="scientific">Nocardia cyriacigeorgica</name>
    <dbReference type="NCBI Taxonomy" id="135487"/>
    <lineage>
        <taxon>Bacteria</taxon>
        <taxon>Bacillati</taxon>
        <taxon>Actinomycetota</taxon>
        <taxon>Actinomycetes</taxon>
        <taxon>Mycobacteriales</taxon>
        <taxon>Nocardiaceae</taxon>
        <taxon>Nocardia</taxon>
    </lineage>
</organism>
<sequence>MSHDRSGSADSGDRPAGALSEGAGALPDEGGASRETAVLSDGAPLSVSLSDTDLRVIETVLAPLRAWTSPRFYGLENIPAEGPVLLVGNHNLLGGIDAPLLLPEVLRRRGRLIRGLAENVLIAVPGVRHLLHHYGSVRGTRQNCLALLERGEAVMVFPGGGREAVRRKNEKYHLKWEGRTGFARMAIEAGAPIVPVAMIGVDDAYDIIVDGDHPVLRPLRWVVEALGINRELTPPLVRGIGPTPLPRPERFYFAAGAPIDPAPWRDAPDLGAAAVELRAVVRKGLEEELRFLFAERDRDAGRTLAGRVRGDLSAFASGAIDRLRRFRLS</sequence>
<dbReference type="RefSeq" id="WP_228796487.1">
    <property type="nucleotide sequence ID" value="NZ_JADLPI010000011.1"/>
</dbReference>
<dbReference type="GO" id="GO:0016746">
    <property type="term" value="F:acyltransferase activity"/>
    <property type="evidence" value="ECO:0007669"/>
    <property type="project" value="UniProtKB-KW"/>
</dbReference>
<feature type="region of interest" description="Disordered" evidence="1">
    <location>
        <begin position="1"/>
        <end position="32"/>
    </location>
</feature>
<dbReference type="SMART" id="SM00563">
    <property type="entry name" value="PlsC"/>
    <property type="match status" value="1"/>
</dbReference>
<dbReference type="CDD" id="cd07987">
    <property type="entry name" value="LPLAT_MGAT-like"/>
    <property type="match status" value="1"/>
</dbReference>
<evidence type="ECO:0000313" key="4">
    <source>
        <dbReference type="Proteomes" id="UP000290439"/>
    </source>
</evidence>
<keyword evidence="3" id="KW-0808">Transferase</keyword>
<reference evidence="3 4" key="1">
    <citation type="submission" date="2019-02" db="EMBL/GenBank/DDBJ databases">
        <authorList>
            <consortium name="Pathogen Informatics"/>
        </authorList>
    </citation>
    <scope>NUCLEOTIDE SEQUENCE [LARGE SCALE GENOMIC DNA]</scope>
    <source>
        <strain evidence="3 4">3012STDY6756504</strain>
    </source>
</reference>
<dbReference type="PIRSF" id="PIRSF016753">
    <property type="entry name" value="P_lipid/glycerol_ac_tran_prd"/>
    <property type="match status" value="1"/>
</dbReference>
<evidence type="ECO:0000256" key="1">
    <source>
        <dbReference type="SAM" id="MobiDB-lite"/>
    </source>
</evidence>
<evidence type="ECO:0000313" key="3">
    <source>
        <dbReference type="EMBL" id="VFA98624.1"/>
    </source>
</evidence>
<dbReference type="InterPro" id="IPR016676">
    <property type="entry name" value="P_lipid/glycerol_AcTrfase_prd"/>
</dbReference>
<dbReference type="EMBL" id="LR215973">
    <property type="protein sequence ID" value="VFA98624.1"/>
    <property type="molecule type" value="Genomic_DNA"/>
</dbReference>
<feature type="domain" description="Phospholipid/glycerol acyltransferase" evidence="2">
    <location>
        <begin position="84"/>
        <end position="201"/>
    </location>
</feature>
<dbReference type="PANTHER" id="PTHR22753">
    <property type="entry name" value="TRANSMEMBRANE PROTEIN 68"/>
    <property type="match status" value="1"/>
</dbReference>
<feature type="compositionally biased region" description="Basic and acidic residues" evidence="1">
    <location>
        <begin position="1"/>
        <end position="13"/>
    </location>
</feature>
<protein>
    <submittedName>
        <fullName evidence="3">1-acylglycerol-3-phosphate O-acyltransferases</fullName>
    </submittedName>
</protein>
<name>A0A4U8W2F5_9NOCA</name>
<dbReference type="InterPro" id="IPR002123">
    <property type="entry name" value="Plipid/glycerol_acylTrfase"/>
</dbReference>
<dbReference type="PANTHER" id="PTHR22753:SF14">
    <property type="entry name" value="MONOACYLGLYCEROL_DIACYLGLYCEROL O-ACYLTRANSFERASE"/>
    <property type="match status" value="1"/>
</dbReference>
<gene>
    <name evidence="3" type="ORF">NCTC10797_02396</name>
</gene>
<accession>A0A4U8W2F5</accession>